<dbReference type="OrthoDB" id="27389at2759"/>
<dbReference type="InterPro" id="IPR008936">
    <property type="entry name" value="Rho_GTPase_activation_prot"/>
</dbReference>
<keyword evidence="1" id="KW-0812">Transmembrane</keyword>
<dbReference type="InterPro" id="IPR000198">
    <property type="entry name" value="RhoGAP_dom"/>
</dbReference>
<dbReference type="PROSITE" id="PS50238">
    <property type="entry name" value="RHOGAP"/>
    <property type="match status" value="1"/>
</dbReference>
<feature type="domain" description="Rho-GAP" evidence="2">
    <location>
        <begin position="32"/>
        <end position="175"/>
    </location>
</feature>
<dbReference type="Pfam" id="PF00620">
    <property type="entry name" value="RhoGAP"/>
    <property type="match status" value="2"/>
</dbReference>
<dbReference type="Gene3D" id="1.10.555.10">
    <property type="entry name" value="Rho GTPase activation protein"/>
    <property type="match status" value="2"/>
</dbReference>
<dbReference type="SMART" id="SM00324">
    <property type="entry name" value="RhoGAP"/>
    <property type="match status" value="1"/>
</dbReference>
<dbReference type="GO" id="GO:0005096">
    <property type="term" value="F:GTPase activator activity"/>
    <property type="evidence" value="ECO:0007669"/>
    <property type="project" value="TreeGrafter"/>
</dbReference>
<reference evidence="3" key="2">
    <citation type="submission" date="2025-09" db="UniProtKB">
        <authorList>
            <consortium name="Ensembl"/>
        </authorList>
    </citation>
    <scope>IDENTIFICATION</scope>
</reference>
<keyword evidence="1" id="KW-1133">Transmembrane helix</keyword>
<dbReference type="Proteomes" id="UP000694560">
    <property type="component" value="Unplaced"/>
</dbReference>
<dbReference type="PANTHER" id="PTHR23179:SF26">
    <property type="entry name" value="T-CELL ACTIVATION RHO GTPASE-ACTIVATING PROTEIN"/>
    <property type="match status" value="1"/>
</dbReference>
<proteinExistence type="predicted"/>
<dbReference type="Ensembl" id="ENSMCST00000002513.1">
    <property type="protein sequence ID" value="ENSMCSP00000002458.1"/>
    <property type="gene ID" value="ENSMCSG00000001840.1"/>
</dbReference>
<evidence type="ECO:0000259" key="2">
    <source>
        <dbReference type="PROSITE" id="PS50238"/>
    </source>
</evidence>
<evidence type="ECO:0000313" key="4">
    <source>
        <dbReference type="Proteomes" id="UP000694560"/>
    </source>
</evidence>
<reference evidence="3" key="1">
    <citation type="submission" date="2025-08" db="UniProtKB">
        <authorList>
            <consortium name="Ensembl"/>
        </authorList>
    </citation>
    <scope>IDENTIFICATION</scope>
</reference>
<feature type="transmembrane region" description="Helical" evidence="1">
    <location>
        <begin position="13"/>
        <end position="32"/>
    </location>
</feature>
<keyword evidence="1" id="KW-0472">Membrane</keyword>
<evidence type="ECO:0000256" key="1">
    <source>
        <dbReference type="SAM" id="Phobius"/>
    </source>
</evidence>
<name>A0A8C5TBC3_9PASS</name>
<dbReference type="PANTHER" id="PTHR23179">
    <property type="entry name" value="T-CELL ACTIVATION RHO GTPASE ACTIVATING PROTEIN-RELATED"/>
    <property type="match status" value="1"/>
</dbReference>
<evidence type="ECO:0000313" key="3">
    <source>
        <dbReference type="Ensembl" id="ENSMCSP00000002458.1"/>
    </source>
</evidence>
<sequence>AERRQARGCQLRATLRLLGLAGSWPVALWAAVPLCNTPRFLQADPKQGPDLLAVLHQQGPTTEGIFRKAESAGAVQELRQALDRGLPVDMASQPTLLLAVILKVSPPALQLQRLLPGLPCSKAHWQPLSLQDFLRKNLLLLQQLLALLRDISQHESSSRMTSSNLAICLGTTLLS</sequence>
<dbReference type="GO" id="GO:0007165">
    <property type="term" value="P:signal transduction"/>
    <property type="evidence" value="ECO:0007669"/>
    <property type="project" value="InterPro"/>
</dbReference>
<organism evidence="3 4">
    <name type="scientific">Malurus cyaneus samueli</name>
    <dbReference type="NCBI Taxonomy" id="2593467"/>
    <lineage>
        <taxon>Eukaryota</taxon>
        <taxon>Metazoa</taxon>
        <taxon>Chordata</taxon>
        <taxon>Craniata</taxon>
        <taxon>Vertebrata</taxon>
        <taxon>Euteleostomi</taxon>
        <taxon>Archelosauria</taxon>
        <taxon>Archosauria</taxon>
        <taxon>Dinosauria</taxon>
        <taxon>Saurischia</taxon>
        <taxon>Theropoda</taxon>
        <taxon>Coelurosauria</taxon>
        <taxon>Aves</taxon>
        <taxon>Neognathae</taxon>
        <taxon>Neoaves</taxon>
        <taxon>Telluraves</taxon>
        <taxon>Australaves</taxon>
        <taxon>Passeriformes</taxon>
        <taxon>Meliphagoidea</taxon>
        <taxon>Maluridae</taxon>
        <taxon>Malurus</taxon>
    </lineage>
</organism>
<dbReference type="AlphaFoldDB" id="A0A8C5TBC3"/>
<dbReference type="SUPFAM" id="SSF48350">
    <property type="entry name" value="GTPase activation domain, GAP"/>
    <property type="match status" value="1"/>
</dbReference>
<accession>A0A8C5TBC3</accession>
<keyword evidence="4" id="KW-1185">Reference proteome</keyword>
<protein>
    <recommendedName>
        <fullName evidence="2">Rho-GAP domain-containing protein</fullName>
    </recommendedName>
</protein>